<evidence type="ECO:0000313" key="1">
    <source>
        <dbReference type="EMBL" id="RPF49456.1"/>
    </source>
</evidence>
<gene>
    <name evidence="1" type="ORF">EDD75_0269</name>
</gene>
<dbReference type="EMBL" id="RKRE01000001">
    <property type="protein sequence ID" value="RPF49456.1"/>
    <property type="molecule type" value="Genomic_DNA"/>
</dbReference>
<comment type="caution">
    <text evidence="1">The sequence shown here is derived from an EMBL/GenBank/DDBJ whole genome shotgun (WGS) entry which is preliminary data.</text>
</comment>
<organism evidence="1 2">
    <name type="scientific">Thermodesulfitimonas autotrophica</name>
    <dbReference type="NCBI Taxonomy" id="1894989"/>
    <lineage>
        <taxon>Bacteria</taxon>
        <taxon>Bacillati</taxon>
        <taxon>Bacillota</taxon>
        <taxon>Clostridia</taxon>
        <taxon>Thermoanaerobacterales</taxon>
        <taxon>Thermoanaerobacteraceae</taxon>
        <taxon>Thermodesulfitimonas</taxon>
    </lineage>
</organism>
<dbReference type="Proteomes" id="UP000282654">
    <property type="component" value="Unassembled WGS sequence"/>
</dbReference>
<dbReference type="OrthoDB" id="9759518at2"/>
<sequence>MKVFKVADHGLVYVNPPESRWADLGDDGEFEIYELAVDEEMWPAGFVVATGRWFRPDGTIVPGRLEFSLADPEVEAKRVEDLTALDLLTAGWETWTVEVDINPFAKCSL</sequence>
<keyword evidence="2" id="KW-1185">Reference proteome</keyword>
<evidence type="ECO:0000313" key="2">
    <source>
        <dbReference type="Proteomes" id="UP000282654"/>
    </source>
</evidence>
<name>A0A3N5AW56_9THEO</name>
<accession>A0A3N5AW56</accession>
<proteinExistence type="predicted"/>
<protein>
    <submittedName>
        <fullName evidence="1">Uncharacterized protein</fullName>
    </submittedName>
</protein>
<dbReference type="RefSeq" id="WP_123926924.1">
    <property type="nucleotide sequence ID" value="NZ_RKRE01000001.1"/>
</dbReference>
<dbReference type="AlphaFoldDB" id="A0A3N5AW56"/>
<reference evidence="1 2" key="1">
    <citation type="submission" date="2018-11" db="EMBL/GenBank/DDBJ databases">
        <title>Genomic Encyclopedia of Type Strains, Phase IV (KMG-IV): sequencing the most valuable type-strain genomes for metagenomic binning, comparative biology and taxonomic classification.</title>
        <authorList>
            <person name="Goeker M."/>
        </authorList>
    </citation>
    <scope>NUCLEOTIDE SEQUENCE [LARGE SCALE GENOMIC DNA]</scope>
    <source>
        <strain evidence="1 2">DSM 102936</strain>
    </source>
</reference>